<dbReference type="SUPFAM" id="SSF53067">
    <property type="entry name" value="Actin-like ATPase domain"/>
    <property type="match status" value="1"/>
</dbReference>
<protein>
    <submittedName>
        <fullName evidence="2">ROK family protein</fullName>
    </submittedName>
</protein>
<name>A0ABY6YY77_9BACL</name>
<organism evidence="2 3">
    <name type="scientific">Alicyclobacillus dauci</name>
    <dbReference type="NCBI Taxonomy" id="1475485"/>
    <lineage>
        <taxon>Bacteria</taxon>
        <taxon>Bacillati</taxon>
        <taxon>Bacillota</taxon>
        <taxon>Bacilli</taxon>
        <taxon>Bacillales</taxon>
        <taxon>Alicyclobacillaceae</taxon>
        <taxon>Alicyclobacillus</taxon>
    </lineage>
</organism>
<accession>A0ABY6YY77</accession>
<dbReference type="CDD" id="cd24068">
    <property type="entry name" value="ASKHA_NBD_ROK_FnNanK-like"/>
    <property type="match status" value="1"/>
</dbReference>
<dbReference type="PANTHER" id="PTHR18964">
    <property type="entry name" value="ROK (REPRESSOR, ORF, KINASE) FAMILY"/>
    <property type="match status" value="1"/>
</dbReference>
<dbReference type="InterPro" id="IPR043129">
    <property type="entry name" value="ATPase_NBD"/>
</dbReference>
<evidence type="ECO:0000256" key="1">
    <source>
        <dbReference type="ARBA" id="ARBA00006479"/>
    </source>
</evidence>
<dbReference type="InterPro" id="IPR000600">
    <property type="entry name" value="ROK"/>
</dbReference>
<dbReference type="EMBL" id="CP104064">
    <property type="protein sequence ID" value="WAH35573.1"/>
    <property type="molecule type" value="Genomic_DNA"/>
</dbReference>
<reference evidence="2" key="1">
    <citation type="submission" date="2022-08" db="EMBL/GenBank/DDBJ databases">
        <title>Alicyclobacillus dauci DSM2870, complete genome.</title>
        <authorList>
            <person name="Wang Q."/>
            <person name="Cai R."/>
            <person name="Wang Z."/>
        </authorList>
    </citation>
    <scope>NUCLEOTIDE SEQUENCE</scope>
    <source>
        <strain evidence="2">DSM 28700</strain>
    </source>
</reference>
<sequence>MRYSIGVDIGATKILAGIVRQDGYVVERLRRSTPATDGELVVAAVVDVVKHLLESSRKQALPIDGIGVGTAGQIDFVRGRVLSGTPNIRNWENIELGAKLGSQFGVPVWVDNDVNVHLLAEVTLGAAQASENVVMLAFGTGVGGAVLVDGRILHGAWGGAAELGHTTVNFRGPMCNCGSRGCLELYGSGTGIAARMSERLTASGRSVSEVSSHEVFAKAVEGDSLARATIDEMVEAISFACVSLIHTFNPGMVILGGGVVANRRWVVDDVSTRVRKLGMKSLVQSVAFETPTFGPEAGLVGAALQVFINEQATGGNLS</sequence>
<dbReference type="Proteomes" id="UP001164803">
    <property type="component" value="Chromosome"/>
</dbReference>
<proteinExistence type="inferred from homology"/>
<evidence type="ECO:0000313" key="2">
    <source>
        <dbReference type="EMBL" id="WAH35573.1"/>
    </source>
</evidence>
<gene>
    <name evidence="2" type="ORF">NZD86_14925</name>
</gene>
<dbReference type="RefSeq" id="WP_268042856.1">
    <property type="nucleotide sequence ID" value="NZ_CP104064.1"/>
</dbReference>
<evidence type="ECO:0000313" key="3">
    <source>
        <dbReference type="Proteomes" id="UP001164803"/>
    </source>
</evidence>
<dbReference type="PANTHER" id="PTHR18964:SF149">
    <property type="entry name" value="BIFUNCTIONAL UDP-N-ACETYLGLUCOSAMINE 2-EPIMERASE_N-ACETYLMANNOSAMINE KINASE"/>
    <property type="match status" value="1"/>
</dbReference>
<comment type="similarity">
    <text evidence="1">Belongs to the ROK (NagC/XylR) family.</text>
</comment>
<dbReference type="Gene3D" id="3.30.420.40">
    <property type="match status" value="2"/>
</dbReference>
<keyword evidence="3" id="KW-1185">Reference proteome</keyword>
<dbReference type="Pfam" id="PF00480">
    <property type="entry name" value="ROK"/>
    <property type="match status" value="1"/>
</dbReference>